<dbReference type="AlphaFoldDB" id="A0A1H2NHM1"/>
<name>A0A1H2NHM1_9PSED</name>
<accession>A0A1H2NHM1</accession>
<dbReference type="SUPFAM" id="SSF81301">
    <property type="entry name" value="Nucleotidyltransferase"/>
    <property type="match status" value="1"/>
</dbReference>
<keyword evidence="2" id="KW-0808">Transferase</keyword>
<dbReference type="OrthoDB" id="3422944at2"/>
<reference evidence="3" key="1">
    <citation type="submission" date="2016-10" db="EMBL/GenBank/DDBJ databases">
        <authorList>
            <person name="Varghese N."/>
            <person name="Submissions S."/>
        </authorList>
    </citation>
    <scope>NUCLEOTIDE SEQUENCE [LARGE SCALE GENOMIC DNA]</scope>
    <source>
        <strain evidence="3">LMG 2223</strain>
    </source>
</reference>
<dbReference type="GO" id="GO:0016779">
    <property type="term" value="F:nucleotidyltransferase activity"/>
    <property type="evidence" value="ECO:0007669"/>
    <property type="project" value="InterPro"/>
</dbReference>
<dbReference type="Proteomes" id="UP000198600">
    <property type="component" value="Chromosome I"/>
</dbReference>
<feature type="domain" description="Polymerase nucleotidyl transferase" evidence="1">
    <location>
        <begin position="46"/>
        <end position="95"/>
    </location>
</feature>
<evidence type="ECO:0000313" key="3">
    <source>
        <dbReference type="Proteomes" id="UP000198600"/>
    </source>
</evidence>
<dbReference type="EMBL" id="LT629802">
    <property type="protein sequence ID" value="SDV04933.1"/>
    <property type="molecule type" value="Genomic_DNA"/>
</dbReference>
<dbReference type="InterPro" id="IPR002934">
    <property type="entry name" value="Polymerase_NTP_transf_dom"/>
</dbReference>
<proteinExistence type="predicted"/>
<evidence type="ECO:0000259" key="1">
    <source>
        <dbReference type="Pfam" id="PF01909"/>
    </source>
</evidence>
<dbReference type="Pfam" id="PF01909">
    <property type="entry name" value="NTP_transf_2"/>
    <property type="match status" value="1"/>
</dbReference>
<dbReference type="Gene3D" id="3.30.460.10">
    <property type="entry name" value="Beta Polymerase, domain 2"/>
    <property type="match status" value="1"/>
</dbReference>
<keyword evidence="3" id="KW-1185">Reference proteome</keyword>
<dbReference type="InterPro" id="IPR043519">
    <property type="entry name" value="NT_sf"/>
</dbReference>
<sequence>MEQFHPRGIDADGYILTVPNVEVQPQFQALLADVCMTLAQSEPLLDGIYLYGSVARGDAVPGVSDLDLTLVLHSSPASQDLEMLESKKRTLESRHIEVTKIDFDIGSRSEVLAANNRLSWGYWLKHHCRCLWGNDLAKRFDRFKPSRDIAIAVNGDFESVLTRYADLIDQATTPTQSLRLQREASRKLIRSTQVLRSEQDLMWPQTLEEHVELFVQHYPCMRKQISFFLSQARNPYPKPKEFTTQVHDFLTWMALETG</sequence>
<evidence type="ECO:0000313" key="2">
    <source>
        <dbReference type="EMBL" id="SDV04933.1"/>
    </source>
</evidence>
<organism evidence="2 3">
    <name type="scientific">Pseudomonas mucidolens</name>
    <dbReference type="NCBI Taxonomy" id="46679"/>
    <lineage>
        <taxon>Bacteria</taxon>
        <taxon>Pseudomonadati</taxon>
        <taxon>Pseudomonadota</taxon>
        <taxon>Gammaproteobacteria</taxon>
        <taxon>Pseudomonadales</taxon>
        <taxon>Pseudomonadaceae</taxon>
        <taxon>Pseudomonas</taxon>
    </lineage>
</organism>
<dbReference type="CDD" id="cd05403">
    <property type="entry name" value="NT_KNTase_like"/>
    <property type="match status" value="1"/>
</dbReference>
<dbReference type="STRING" id="46679.SAMN05216202_3758"/>
<protein>
    <submittedName>
        <fullName evidence="2">Nucleotidyltransferase domain-containing protein</fullName>
    </submittedName>
</protein>
<gene>
    <name evidence="2" type="ORF">SAMN05216202_3758</name>
</gene>
<dbReference type="RefSeq" id="WP_084379269.1">
    <property type="nucleotide sequence ID" value="NZ_LS483433.1"/>
</dbReference>